<dbReference type="FunFam" id="1.10.630.10:FF:000042">
    <property type="entry name" value="Cytochrome P450"/>
    <property type="match status" value="1"/>
</dbReference>
<dbReference type="InterPro" id="IPR001128">
    <property type="entry name" value="Cyt_P450"/>
</dbReference>
<evidence type="ECO:0000256" key="3">
    <source>
        <dbReference type="ARBA" id="ARBA00004174"/>
    </source>
</evidence>
<evidence type="ECO:0000256" key="2">
    <source>
        <dbReference type="ARBA" id="ARBA00003690"/>
    </source>
</evidence>
<evidence type="ECO:0000313" key="17">
    <source>
        <dbReference type="Proteomes" id="UP000515160"/>
    </source>
</evidence>
<evidence type="ECO:0000313" key="18">
    <source>
        <dbReference type="RefSeq" id="XP_034102594.1"/>
    </source>
</evidence>
<dbReference type="InterPro" id="IPR036396">
    <property type="entry name" value="Cyt_P450_sf"/>
</dbReference>
<dbReference type="PROSITE" id="PS00086">
    <property type="entry name" value="CYTOCHROME_P450"/>
    <property type="match status" value="1"/>
</dbReference>
<protein>
    <submittedName>
        <fullName evidence="18">Probable cytochrome P450 9h1</fullName>
    </submittedName>
</protein>
<evidence type="ECO:0000256" key="5">
    <source>
        <dbReference type="ARBA" id="ARBA00010617"/>
    </source>
</evidence>
<dbReference type="AlphaFoldDB" id="A0A6P8WHE5"/>
<keyword evidence="13 16" id="KW-0472">Membrane</keyword>
<dbReference type="InterPro" id="IPR017972">
    <property type="entry name" value="Cyt_P450_CS"/>
</dbReference>
<evidence type="ECO:0000256" key="10">
    <source>
        <dbReference type="ARBA" id="ARBA00023002"/>
    </source>
</evidence>
<dbReference type="Gene3D" id="1.10.630.10">
    <property type="entry name" value="Cytochrome P450"/>
    <property type="match status" value="1"/>
</dbReference>
<evidence type="ECO:0000256" key="12">
    <source>
        <dbReference type="ARBA" id="ARBA00023033"/>
    </source>
</evidence>
<dbReference type="InterPro" id="IPR002401">
    <property type="entry name" value="Cyt_P450_E_grp-I"/>
</dbReference>
<feature type="binding site" description="axial binding residue" evidence="14">
    <location>
        <position position="461"/>
    </location>
    <ligand>
        <name>heme</name>
        <dbReference type="ChEBI" id="CHEBI:30413"/>
    </ligand>
    <ligandPart>
        <name>Fe</name>
        <dbReference type="ChEBI" id="CHEBI:18248"/>
    </ligandPart>
</feature>
<keyword evidence="9" id="KW-0492">Microsome</keyword>
<sequence length="519" mass="60647">MALIILALLLVLFVLLYKFSMAPYGVLSARGIAHEMPKPFIGNLSLRVIFARTPFIQVILDKYKKFKQHKVYGFYNVREPLFVLRDVEVIKKVGIQDFDYFTNHRPMLPESSGTIFSKCLISLNDDKWREMRNTLTPAFTGSKLKAMFELINECSLEGVRYIENELRNANSLDIELEMKDYFERFANDVIASAAFGIKVNSFVDKKNQFYKAGQSVIHFSGLAMIKIILYSIMPRVMKILRISMFDQRKLDYFKTLIFDAIKYRTENKIIRPDMIHLLMEAKRQFLLQETIPESSTEHAEFNDDDLLAQCVLFFFVGFEVMSACLSYLTYELCMNPTVQSKLYEEIQSVEQELQGKPLNYNMLSKMKYMELVISELLRLWPPAFSLDRVCGKDIDILDDNQEVLVKFRKGDIIVIPVIALHRDPEHFPEPELFRPERFLEENKDEIKPFTYLPFGLGPRSCIGNRMALMEVKSIIYHMLCKFKLVPGEKTVKNVMDSLKGFHMQPKDKFWIKFVRRDVI</sequence>
<keyword evidence="16" id="KW-0812">Transmembrane</keyword>
<comment type="similarity">
    <text evidence="5 15">Belongs to the cytochrome P450 family.</text>
</comment>
<reference evidence="18" key="1">
    <citation type="submission" date="2025-08" db="UniProtKB">
        <authorList>
            <consortium name="RefSeq"/>
        </authorList>
    </citation>
    <scope>IDENTIFICATION</scope>
    <source>
        <strain evidence="18">15112-1751.03</strain>
        <tissue evidence="18">Whole Adult</tissue>
    </source>
</reference>
<evidence type="ECO:0000256" key="15">
    <source>
        <dbReference type="RuleBase" id="RU000461"/>
    </source>
</evidence>
<dbReference type="GO" id="GO:0004497">
    <property type="term" value="F:monooxygenase activity"/>
    <property type="evidence" value="ECO:0007669"/>
    <property type="project" value="UniProtKB-KW"/>
</dbReference>
<evidence type="ECO:0000256" key="7">
    <source>
        <dbReference type="ARBA" id="ARBA00022723"/>
    </source>
</evidence>
<keyword evidence="11 14" id="KW-0408">Iron</keyword>
<dbReference type="Pfam" id="PF00067">
    <property type="entry name" value="p450"/>
    <property type="match status" value="1"/>
</dbReference>
<evidence type="ECO:0000256" key="14">
    <source>
        <dbReference type="PIRSR" id="PIRSR602401-1"/>
    </source>
</evidence>
<evidence type="ECO:0000256" key="1">
    <source>
        <dbReference type="ARBA" id="ARBA00001971"/>
    </source>
</evidence>
<dbReference type="InterPro" id="IPR050476">
    <property type="entry name" value="Insect_CytP450_Detox"/>
</dbReference>
<organism evidence="17 18">
    <name type="scientific">Drosophila albomicans</name>
    <name type="common">Fruit fly</name>
    <dbReference type="NCBI Taxonomy" id="7291"/>
    <lineage>
        <taxon>Eukaryota</taxon>
        <taxon>Metazoa</taxon>
        <taxon>Ecdysozoa</taxon>
        <taxon>Arthropoda</taxon>
        <taxon>Hexapoda</taxon>
        <taxon>Insecta</taxon>
        <taxon>Pterygota</taxon>
        <taxon>Neoptera</taxon>
        <taxon>Endopterygota</taxon>
        <taxon>Diptera</taxon>
        <taxon>Brachycera</taxon>
        <taxon>Muscomorpha</taxon>
        <taxon>Ephydroidea</taxon>
        <taxon>Drosophilidae</taxon>
        <taxon>Drosophila</taxon>
    </lineage>
</organism>
<evidence type="ECO:0000256" key="8">
    <source>
        <dbReference type="ARBA" id="ARBA00022824"/>
    </source>
</evidence>
<dbReference type="SUPFAM" id="SSF48264">
    <property type="entry name" value="Cytochrome P450"/>
    <property type="match status" value="1"/>
</dbReference>
<dbReference type="GeneID" id="117567016"/>
<evidence type="ECO:0000256" key="9">
    <source>
        <dbReference type="ARBA" id="ARBA00022848"/>
    </source>
</evidence>
<name>A0A6P8WHE5_DROAB</name>
<dbReference type="PRINTS" id="PR00385">
    <property type="entry name" value="P450"/>
</dbReference>
<evidence type="ECO:0000256" key="13">
    <source>
        <dbReference type="ARBA" id="ARBA00023136"/>
    </source>
</evidence>
<evidence type="ECO:0000256" key="6">
    <source>
        <dbReference type="ARBA" id="ARBA00022617"/>
    </source>
</evidence>
<keyword evidence="16" id="KW-1133">Transmembrane helix</keyword>
<comment type="cofactor">
    <cofactor evidence="1 14">
        <name>heme</name>
        <dbReference type="ChEBI" id="CHEBI:30413"/>
    </cofactor>
</comment>
<dbReference type="GO" id="GO:0016705">
    <property type="term" value="F:oxidoreductase activity, acting on paired donors, with incorporation or reduction of molecular oxygen"/>
    <property type="evidence" value="ECO:0007669"/>
    <property type="project" value="InterPro"/>
</dbReference>
<dbReference type="CDD" id="cd11056">
    <property type="entry name" value="CYP6-like"/>
    <property type="match status" value="1"/>
</dbReference>
<keyword evidence="6 14" id="KW-0349">Heme</keyword>
<comment type="function">
    <text evidence="2">May be involved in the metabolism of insect hormones and in the breakdown of synthetic insecticides.</text>
</comment>
<keyword evidence="10 15" id="KW-0560">Oxidoreductase</keyword>
<keyword evidence="8" id="KW-0256">Endoplasmic reticulum</keyword>
<gene>
    <name evidence="18" type="primary">LOC117567016</name>
</gene>
<keyword evidence="12 15" id="KW-0503">Monooxygenase</keyword>
<comment type="subcellular location">
    <subcellularLocation>
        <location evidence="4">Endoplasmic reticulum membrane</location>
        <topology evidence="4">Peripheral membrane protein</topology>
    </subcellularLocation>
    <subcellularLocation>
        <location evidence="3">Microsome membrane</location>
        <topology evidence="3">Peripheral membrane protein</topology>
    </subcellularLocation>
</comment>
<dbReference type="RefSeq" id="XP_034102594.1">
    <property type="nucleotide sequence ID" value="XM_034246703.2"/>
</dbReference>
<evidence type="ECO:0000256" key="11">
    <source>
        <dbReference type="ARBA" id="ARBA00023004"/>
    </source>
</evidence>
<keyword evidence="17" id="KW-1185">Reference proteome</keyword>
<dbReference type="PANTHER" id="PTHR24292">
    <property type="entry name" value="CYTOCHROME P450"/>
    <property type="match status" value="1"/>
</dbReference>
<proteinExistence type="inferred from homology"/>
<dbReference type="Proteomes" id="UP000515160">
    <property type="component" value="Chromosome 3"/>
</dbReference>
<dbReference type="GO" id="GO:0020037">
    <property type="term" value="F:heme binding"/>
    <property type="evidence" value="ECO:0007669"/>
    <property type="project" value="InterPro"/>
</dbReference>
<dbReference type="OrthoDB" id="2789670at2759"/>
<accession>A0A6P8WHE5</accession>
<feature type="transmembrane region" description="Helical" evidence="16">
    <location>
        <begin position="215"/>
        <end position="233"/>
    </location>
</feature>
<dbReference type="GO" id="GO:0005789">
    <property type="term" value="C:endoplasmic reticulum membrane"/>
    <property type="evidence" value="ECO:0007669"/>
    <property type="project" value="UniProtKB-SubCell"/>
</dbReference>
<dbReference type="GO" id="GO:0005506">
    <property type="term" value="F:iron ion binding"/>
    <property type="evidence" value="ECO:0007669"/>
    <property type="project" value="InterPro"/>
</dbReference>
<dbReference type="PANTHER" id="PTHR24292:SF54">
    <property type="entry name" value="CYP9F3-RELATED"/>
    <property type="match status" value="1"/>
</dbReference>
<evidence type="ECO:0000256" key="4">
    <source>
        <dbReference type="ARBA" id="ARBA00004406"/>
    </source>
</evidence>
<dbReference type="PRINTS" id="PR00463">
    <property type="entry name" value="EP450I"/>
</dbReference>
<keyword evidence="7 14" id="KW-0479">Metal-binding</keyword>
<evidence type="ECO:0000256" key="16">
    <source>
        <dbReference type="SAM" id="Phobius"/>
    </source>
</evidence>